<accession>A0A5M3MDW7</accession>
<name>A0A5M3MDW7_CONPW</name>
<keyword evidence="2" id="KW-1185">Reference proteome</keyword>
<comment type="caution">
    <text evidence="1">The sequence shown here is derived from an EMBL/GenBank/DDBJ whole genome shotgun (WGS) entry which is preliminary data.</text>
</comment>
<dbReference type="AlphaFoldDB" id="A0A5M3MDW7"/>
<organism evidence="1 2">
    <name type="scientific">Coniophora puteana (strain RWD-64-598)</name>
    <name type="common">Brown rot fungus</name>
    <dbReference type="NCBI Taxonomy" id="741705"/>
    <lineage>
        <taxon>Eukaryota</taxon>
        <taxon>Fungi</taxon>
        <taxon>Dikarya</taxon>
        <taxon>Basidiomycota</taxon>
        <taxon>Agaricomycotina</taxon>
        <taxon>Agaricomycetes</taxon>
        <taxon>Agaricomycetidae</taxon>
        <taxon>Boletales</taxon>
        <taxon>Coniophorineae</taxon>
        <taxon>Coniophoraceae</taxon>
        <taxon>Coniophora</taxon>
    </lineage>
</organism>
<dbReference type="Proteomes" id="UP000053558">
    <property type="component" value="Unassembled WGS sequence"/>
</dbReference>
<sequence length="177" mass="19295">MSHLSQHQLHPNHIIQAVEDLYNNINCPTLLKPTLAPAPVLILPSTPLNLDNIIAMITKLNHKIDTMEQRPPAPKVALPALYAQKAGCKADAATPTQTQTQCSTKLDSPAAKNICNKVLISAINKSLKEDGVKVRAIGLQWNGKGNYIVIVHPSFTTEDLLSILTDKHNFEASPNVE</sequence>
<dbReference type="GeneID" id="19203837"/>
<gene>
    <name evidence="1" type="ORF">CONPUDRAFT_157925</name>
</gene>
<evidence type="ECO:0000313" key="2">
    <source>
        <dbReference type="Proteomes" id="UP000053558"/>
    </source>
</evidence>
<evidence type="ECO:0000313" key="1">
    <source>
        <dbReference type="EMBL" id="EIW76761.1"/>
    </source>
</evidence>
<proteinExistence type="predicted"/>
<dbReference type="RefSeq" id="XP_007773110.1">
    <property type="nucleotide sequence ID" value="XM_007774920.1"/>
</dbReference>
<dbReference type="EMBL" id="JH711585">
    <property type="protein sequence ID" value="EIW76761.1"/>
    <property type="molecule type" value="Genomic_DNA"/>
</dbReference>
<protein>
    <submittedName>
        <fullName evidence="1">Uncharacterized protein</fullName>
    </submittedName>
</protein>
<reference evidence="2" key="1">
    <citation type="journal article" date="2012" name="Science">
        <title>The Paleozoic origin of enzymatic lignin decomposition reconstructed from 31 fungal genomes.</title>
        <authorList>
            <person name="Floudas D."/>
            <person name="Binder M."/>
            <person name="Riley R."/>
            <person name="Barry K."/>
            <person name="Blanchette R.A."/>
            <person name="Henrissat B."/>
            <person name="Martinez A.T."/>
            <person name="Otillar R."/>
            <person name="Spatafora J.W."/>
            <person name="Yadav J.S."/>
            <person name="Aerts A."/>
            <person name="Benoit I."/>
            <person name="Boyd A."/>
            <person name="Carlson A."/>
            <person name="Copeland A."/>
            <person name="Coutinho P.M."/>
            <person name="de Vries R.P."/>
            <person name="Ferreira P."/>
            <person name="Findley K."/>
            <person name="Foster B."/>
            <person name="Gaskell J."/>
            <person name="Glotzer D."/>
            <person name="Gorecki P."/>
            <person name="Heitman J."/>
            <person name="Hesse C."/>
            <person name="Hori C."/>
            <person name="Igarashi K."/>
            <person name="Jurgens J.A."/>
            <person name="Kallen N."/>
            <person name="Kersten P."/>
            <person name="Kohler A."/>
            <person name="Kuees U."/>
            <person name="Kumar T.K.A."/>
            <person name="Kuo A."/>
            <person name="LaButti K."/>
            <person name="Larrondo L.F."/>
            <person name="Lindquist E."/>
            <person name="Ling A."/>
            <person name="Lombard V."/>
            <person name="Lucas S."/>
            <person name="Lundell T."/>
            <person name="Martin R."/>
            <person name="McLaughlin D.J."/>
            <person name="Morgenstern I."/>
            <person name="Morin E."/>
            <person name="Murat C."/>
            <person name="Nagy L.G."/>
            <person name="Nolan M."/>
            <person name="Ohm R.A."/>
            <person name="Patyshakuliyeva A."/>
            <person name="Rokas A."/>
            <person name="Ruiz-Duenas F.J."/>
            <person name="Sabat G."/>
            <person name="Salamov A."/>
            <person name="Samejima M."/>
            <person name="Schmutz J."/>
            <person name="Slot J.C."/>
            <person name="St John F."/>
            <person name="Stenlid J."/>
            <person name="Sun H."/>
            <person name="Sun S."/>
            <person name="Syed K."/>
            <person name="Tsang A."/>
            <person name="Wiebenga A."/>
            <person name="Young D."/>
            <person name="Pisabarro A."/>
            <person name="Eastwood D.C."/>
            <person name="Martin F."/>
            <person name="Cullen D."/>
            <person name="Grigoriev I.V."/>
            <person name="Hibbett D.S."/>
        </authorList>
    </citation>
    <scope>NUCLEOTIDE SEQUENCE [LARGE SCALE GENOMIC DNA]</scope>
    <source>
        <strain evidence="2">RWD-64-598 SS2</strain>
    </source>
</reference>
<dbReference type="KEGG" id="cput:CONPUDRAFT_157925"/>